<dbReference type="InterPro" id="IPR013785">
    <property type="entry name" value="Aldolase_TIM"/>
</dbReference>
<evidence type="ECO:0000256" key="6">
    <source>
        <dbReference type="ARBA" id="ARBA00023014"/>
    </source>
</evidence>
<sequence>MQTMSFVQTKGLRLDINMLSGSLDFRMGLKRNLTATEIVEQAVFARKLLSHEVGSITNVVFMGMGELLHNIENVLKADILVDDQGLHFSPRKVTVLTSGLVHQIKRFLEESDCALTVSLNATTDEKLDNANQPKKYKLELLLGTLREELSLKHKYKVLFEYVMIAGVNDRRSKRLLSGET</sequence>
<keyword evidence="3" id="KW-0949">S-adenosyl-L-methionine</keyword>
<dbReference type="PANTHER" id="PTHR30544">
    <property type="entry name" value="23S RRNA METHYLTRANSFERASE"/>
    <property type="match status" value="1"/>
</dbReference>
<gene>
    <name evidence="8" type="ORF">CASFOL_018059</name>
</gene>
<dbReference type="Proteomes" id="UP001632038">
    <property type="component" value="Unassembled WGS sequence"/>
</dbReference>
<keyword evidence="2" id="KW-0004">4Fe-4S</keyword>
<name>A0ABD3D6W4_9LAMI</name>
<dbReference type="EMBL" id="JAVIJP010000021">
    <property type="protein sequence ID" value="KAL3638046.1"/>
    <property type="molecule type" value="Genomic_DNA"/>
</dbReference>
<keyword evidence="4" id="KW-0479">Metal-binding</keyword>
<dbReference type="InterPro" id="IPR007197">
    <property type="entry name" value="rSAM"/>
</dbReference>
<comment type="cofactor">
    <cofactor evidence="1">
        <name>[4Fe-4S] cluster</name>
        <dbReference type="ChEBI" id="CHEBI:49883"/>
    </cofactor>
</comment>
<proteinExistence type="predicted"/>
<dbReference type="GO" id="GO:0046872">
    <property type="term" value="F:metal ion binding"/>
    <property type="evidence" value="ECO:0007669"/>
    <property type="project" value="UniProtKB-KW"/>
</dbReference>
<dbReference type="Gene3D" id="3.20.20.70">
    <property type="entry name" value="Aldolase class I"/>
    <property type="match status" value="1"/>
</dbReference>
<feature type="domain" description="Radical SAM core" evidence="7">
    <location>
        <begin position="1"/>
        <end position="180"/>
    </location>
</feature>
<dbReference type="PANTHER" id="PTHR30544:SF9">
    <property type="entry name" value="RADICAL SAM SUPERFAMILY PROTEIN"/>
    <property type="match status" value="1"/>
</dbReference>
<dbReference type="AlphaFoldDB" id="A0ABD3D6W4"/>
<evidence type="ECO:0000256" key="2">
    <source>
        <dbReference type="ARBA" id="ARBA00022485"/>
    </source>
</evidence>
<evidence type="ECO:0000313" key="8">
    <source>
        <dbReference type="EMBL" id="KAL3638046.1"/>
    </source>
</evidence>
<evidence type="ECO:0000256" key="4">
    <source>
        <dbReference type="ARBA" id="ARBA00022723"/>
    </source>
</evidence>
<keyword evidence="5" id="KW-0408">Iron</keyword>
<dbReference type="PROSITE" id="PS51918">
    <property type="entry name" value="RADICAL_SAM"/>
    <property type="match status" value="1"/>
</dbReference>
<evidence type="ECO:0000256" key="5">
    <source>
        <dbReference type="ARBA" id="ARBA00023004"/>
    </source>
</evidence>
<dbReference type="GO" id="GO:0051539">
    <property type="term" value="F:4 iron, 4 sulfur cluster binding"/>
    <property type="evidence" value="ECO:0007669"/>
    <property type="project" value="UniProtKB-KW"/>
</dbReference>
<comment type="caution">
    <text evidence="8">The sequence shown here is derived from an EMBL/GenBank/DDBJ whole genome shotgun (WGS) entry which is preliminary data.</text>
</comment>
<evidence type="ECO:0000313" key="9">
    <source>
        <dbReference type="Proteomes" id="UP001632038"/>
    </source>
</evidence>
<accession>A0ABD3D6W4</accession>
<keyword evidence="6" id="KW-0411">Iron-sulfur</keyword>
<keyword evidence="9" id="KW-1185">Reference proteome</keyword>
<evidence type="ECO:0000256" key="3">
    <source>
        <dbReference type="ARBA" id="ARBA00022691"/>
    </source>
</evidence>
<evidence type="ECO:0000259" key="7">
    <source>
        <dbReference type="PROSITE" id="PS51918"/>
    </source>
</evidence>
<dbReference type="InterPro" id="IPR040072">
    <property type="entry name" value="Methyltransferase_A"/>
</dbReference>
<evidence type="ECO:0000256" key="1">
    <source>
        <dbReference type="ARBA" id="ARBA00001966"/>
    </source>
</evidence>
<reference evidence="9" key="1">
    <citation type="journal article" date="2024" name="IScience">
        <title>Strigolactones Initiate the Formation of Haustorium-like Structures in Castilleja.</title>
        <authorList>
            <person name="Buerger M."/>
            <person name="Peterson D."/>
            <person name="Chory J."/>
        </authorList>
    </citation>
    <scope>NUCLEOTIDE SEQUENCE [LARGE SCALE GENOMIC DNA]</scope>
</reference>
<organism evidence="8 9">
    <name type="scientific">Castilleja foliolosa</name>
    <dbReference type="NCBI Taxonomy" id="1961234"/>
    <lineage>
        <taxon>Eukaryota</taxon>
        <taxon>Viridiplantae</taxon>
        <taxon>Streptophyta</taxon>
        <taxon>Embryophyta</taxon>
        <taxon>Tracheophyta</taxon>
        <taxon>Spermatophyta</taxon>
        <taxon>Magnoliopsida</taxon>
        <taxon>eudicotyledons</taxon>
        <taxon>Gunneridae</taxon>
        <taxon>Pentapetalae</taxon>
        <taxon>asterids</taxon>
        <taxon>lamiids</taxon>
        <taxon>Lamiales</taxon>
        <taxon>Orobanchaceae</taxon>
        <taxon>Pedicularideae</taxon>
        <taxon>Castillejinae</taxon>
        <taxon>Castilleja</taxon>
    </lineage>
</organism>
<protein>
    <recommendedName>
        <fullName evidence="7">Radical SAM core domain-containing protein</fullName>
    </recommendedName>
</protein>